<reference evidence="3" key="2">
    <citation type="submission" date="2017-05" db="EMBL/GenBank/DDBJ databases">
        <title>Improved OligoMM genomes.</title>
        <authorList>
            <person name="Garzetti D."/>
        </authorList>
    </citation>
    <scope>NUCLEOTIDE SEQUENCE [LARGE SCALE GENOMIC DNA]</scope>
    <source>
        <strain evidence="3">KB18</strain>
    </source>
</reference>
<dbReference type="SUPFAM" id="SSF81593">
    <property type="entry name" value="Nucleotidyltransferase substrate binding subunit/domain"/>
    <property type="match status" value="1"/>
</dbReference>
<dbReference type="EMBL" id="CP021422">
    <property type="protein sequence ID" value="ASB42224.1"/>
    <property type="molecule type" value="Genomic_DNA"/>
</dbReference>
<evidence type="ECO:0000313" key="1">
    <source>
        <dbReference type="EMBL" id="ASB42224.1"/>
    </source>
</evidence>
<evidence type="ECO:0000313" key="3">
    <source>
        <dbReference type="Proteomes" id="UP000196710"/>
    </source>
</evidence>
<dbReference type="KEGG" id="amur:ADH66_17115"/>
<dbReference type="Proteomes" id="UP000196710">
    <property type="component" value="Chromosome"/>
</dbReference>
<reference evidence="1" key="1">
    <citation type="journal article" date="2017" name="Genome Announc.">
        <title>High-Quality Whole-Genome Sequences of the Oligo-Mouse-Microbiota Bacterial Community.</title>
        <authorList>
            <person name="Garzetti D."/>
            <person name="Brugiroux S."/>
            <person name="Bunk B."/>
            <person name="Pukall R."/>
            <person name="McCoy K.D."/>
            <person name="Macpherson A.J."/>
            <person name="Stecher B."/>
        </authorList>
    </citation>
    <scope>NUCLEOTIDE SEQUENCE</scope>
    <source>
        <strain evidence="1">KB18</strain>
    </source>
</reference>
<keyword evidence="3" id="KW-1185">Reference proteome</keyword>
<dbReference type="NCBIfam" id="TIGR01987">
    <property type="entry name" value="HI0074"/>
    <property type="match status" value="1"/>
</dbReference>
<protein>
    <submittedName>
        <fullName evidence="1 2">Nucleotidyltransferase</fullName>
    </submittedName>
</protein>
<dbReference type="Proteomes" id="UP000596035">
    <property type="component" value="Chromosome"/>
</dbReference>
<organism evidence="2 4">
    <name type="scientific">Acutalibacter muris</name>
    <dbReference type="NCBI Taxonomy" id="1796620"/>
    <lineage>
        <taxon>Bacteria</taxon>
        <taxon>Bacillati</taxon>
        <taxon>Bacillota</taxon>
        <taxon>Clostridia</taxon>
        <taxon>Eubacteriales</taxon>
        <taxon>Acutalibacteraceae</taxon>
        <taxon>Acutalibacter</taxon>
    </lineage>
</organism>
<evidence type="ECO:0000313" key="2">
    <source>
        <dbReference type="EMBL" id="QQR31504.1"/>
    </source>
</evidence>
<sequence>MKKFENFCKALDNLRLVRDLNEPYDVLTLTGSAALFEICFEQAWKAMKEILQEQGYGEGQTGSPKQILKLAYSAGMIQDEEKWLAMLVSHNDVTHSYNEEIALALVRRVKEEYIDLLDTLKAELEARWL</sequence>
<gene>
    <name evidence="1" type="ORF">ADH66_17115</name>
    <name evidence="2" type="ORF">I5Q82_07510</name>
</gene>
<evidence type="ECO:0000313" key="4">
    <source>
        <dbReference type="Proteomes" id="UP000596035"/>
    </source>
</evidence>
<accession>A0A1Z2XUU3</accession>
<dbReference type="Pfam" id="PF08780">
    <property type="entry name" value="NTase_sub_bind"/>
    <property type="match status" value="1"/>
</dbReference>
<proteinExistence type="predicted"/>
<dbReference type="RefSeq" id="WP_066538330.1">
    <property type="nucleotide sequence ID" value="NZ_CP021422.1"/>
</dbReference>
<dbReference type="AlphaFoldDB" id="A0A1Z2XUU3"/>
<dbReference type="Gene3D" id="1.20.120.330">
    <property type="entry name" value="Nucleotidyltransferases domain 2"/>
    <property type="match status" value="1"/>
</dbReference>
<dbReference type="InterPro" id="IPR010235">
    <property type="entry name" value="HepT"/>
</dbReference>
<name>A0A1Z2XUU3_9FIRM</name>
<reference evidence="2 4" key="3">
    <citation type="submission" date="2020-11" db="EMBL/GenBank/DDBJ databases">
        <title>Closed and high quality bacterial genomes of the OMM12 community.</title>
        <authorList>
            <person name="Marbouty M."/>
            <person name="Lamy-Besnier Q."/>
            <person name="Debarbieux L."/>
            <person name="Koszul R."/>
        </authorList>
    </citation>
    <scope>NUCLEOTIDE SEQUENCE [LARGE SCALE GENOMIC DNA]</scope>
    <source>
        <strain evidence="2 4">KB18</strain>
    </source>
</reference>
<dbReference type="EMBL" id="CP065321">
    <property type="protein sequence ID" value="QQR31504.1"/>
    <property type="molecule type" value="Genomic_DNA"/>
</dbReference>